<comment type="caution">
    <text evidence="2">The sequence shown here is derived from an EMBL/GenBank/DDBJ whole genome shotgun (WGS) entry which is preliminary data.</text>
</comment>
<reference evidence="2 3" key="1">
    <citation type="journal article" date="2019" name="Nat. Commun.">
        <title>The antimicrobial potential of Streptomyces from insect microbiomes.</title>
        <authorList>
            <person name="Chevrette M.G."/>
            <person name="Carlson C.M."/>
            <person name="Ortega H.E."/>
            <person name="Thomas C."/>
            <person name="Ananiev G.E."/>
            <person name="Barns K.J."/>
            <person name="Book A.J."/>
            <person name="Cagnazzo J."/>
            <person name="Carlos C."/>
            <person name="Flanigan W."/>
            <person name="Grubbs K.J."/>
            <person name="Horn H.A."/>
            <person name="Hoffmann F.M."/>
            <person name="Klassen J.L."/>
            <person name="Knack J.J."/>
            <person name="Lewin G.R."/>
            <person name="McDonald B.R."/>
            <person name="Muller L."/>
            <person name="Melo W.G.P."/>
            <person name="Pinto-Tomas A.A."/>
            <person name="Schmitz A."/>
            <person name="Wendt-Pienkowski E."/>
            <person name="Wildman S."/>
            <person name="Zhao M."/>
            <person name="Zhang F."/>
            <person name="Bugni T.S."/>
            <person name="Andes D.R."/>
            <person name="Pupo M.T."/>
            <person name="Currie C.R."/>
        </authorList>
    </citation>
    <scope>NUCLEOTIDE SEQUENCE [LARGE SCALE GENOMIC DNA]</scope>
    <source>
        <strain evidence="2 3">SID5840</strain>
    </source>
</reference>
<name>A0A7K2ILL6_9ACTN</name>
<gene>
    <name evidence="2" type="ORF">GTW20_00945</name>
</gene>
<feature type="region of interest" description="Disordered" evidence="1">
    <location>
        <begin position="119"/>
        <end position="143"/>
    </location>
</feature>
<evidence type="ECO:0000313" key="3">
    <source>
        <dbReference type="Proteomes" id="UP000467124"/>
    </source>
</evidence>
<dbReference type="Proteomes" id="UP000467124">
    <property type="component" value="Unassembled WGS sequence"/>
</dbReference>
<sequence length="143" mass="15678">MLSAAAHTLLRTLLRDVPGRHHLLTLNTGHTMTTTIERRGRTFDVQRPEVVERLHLALLRGAPAGLVVRTLVDALPRSNGERRSPTRLVRGWRVDRSGLIPLDEAQMFDAHCTDAVSGEPVPPEPGVEYTGAPSVDLSPLLGR</sequence>
<organism evidence="2 3">
    <name type="scientific">Nocardiopsis alba</name>
    <dbReference type="NCBI Taxonomy" id="53437"/>
    <lineage>
        <taxon>Bacteria</taxon>
        <taxon>Bacillati</taxon>
        <taxon>Actinomycetota</taxon>
        <taxon>Actinomycetes</taxon>
        <taxon>Streptosporangiales</taxon>
        <taxon>Nocardiopsidaceae</taxon>
        <taxon>Nocardiopsis</taxon>
    </lineage>
</organism>
<evidence type="ECO:0000313" key="2">
    <source>
        <dbReference type="EMBL" id="MYR30868.1"/>
    </source>
</evidence>
<dbReference type="AlphaFoldDB" id="A0A7K2ILL6"/>
<dbReference type="EMBL" id="WWHY01000001">
    <property type="protein sequence ID" value="MYR30868.1"/>
    <property type="molecule type" value="Genomic_DNA"/>
</dbReference>
<accession>A0A7K2ILL6</accession>
<evidence type="ECO:0000256" key="1">
    <source>
        <dbReference type="SAM" id="MobiDB-lite"/>
    </source>
</evidence>
<proteinExistence type="predicted"/>
<dbReference type="RefSeq" id="WP_161110036.1">
    <property type="nucleotide sequence ID" value="NZ_WWHY01000001.1"/>
</dbReference>
<protein>
    <submittedName>
        <fullName evidence="2">Uncharacterized protein</fullName>
    </submittedName>
</protein>